<reference evidence="3" key="1">
    <citation type="journal article" date="2020" name="mSystems">
        <title>Genome- and Community-Level Interaction Insights into Carbon Utilization and Element Cycling Functions of Hydrothermarchaeota in Hydrothermal Sediment.</title>
        <authorList>
            <person name="Zhou Z."/>
            <person name="Liu Y."/>
            <person name="Xu W."/>
            <person name="Pan J."/>
            <person name="Luo Z.H."/>
            <person name="Li M."/>
        </authorList>
    </citation>
    <scope>NUCLEOTIDE SEQUENCE [LARGE SCALE GENOMIC DNA]</scope>
    <source>
        <strain evidence="3">SpSt-339</strain>
    </source>
</reference>
<gene>
    <name evidence="3" type="ORF">ENQ76_09525</name>
</gene>
<dbReference type="InterPro" id="IPR012669">
    <property type="entry name" value="Pectate_lyase"/>
</dbReference>
<organism evidence="3">
    <name type="scientific">Schlesneria paludicola</name>
    <dbReference type="NCBI Taxonomy" id="360056"/>
    <lineage>
        <taxon>Bacteria</taxon>
        <taxon>Pseudomonadati</taxon>
        <taxon>Planctomycetota</taxon>
        <taxon>Planctomycetia</taxon>
        <taxon>Planctomycetales</taxon>
        <taxon>Planctomycetaceae</taxon>
        <taxon>Schlesneria</taxon>
    </lineage>
</organism>
<evidence type="ECO:0000256" key="2">
    <source>
        <dbReference type="SAM" id="SignalP"/>
    </source>
</evidence>
<dbReference type="EMBL" id="DSOK01000268">
    <property type="protein sequence ID" value="HEN15691.1"/>
    <property type="molecule type" value="Genomic_DNA"/>
</dbReference>
<feature type="signal peptide" evidence="2">
    <location>
        <begin position="1"/>
        <end position="20"/>
    </location>
</feature>
<keyword evidence="2" id="KW-0732">Signal</keyword>
<evidence type="ECO:0008006" key="4">
    <source>
        <dbReference type="Google" id="ProtNLM"/>
    </source>
</evidence>
<dbReference type="SUPFAM" id="SSF81853">
    <property type="entry name" value="Family 10 polysaccharide lyase"/>
    <property type="match status" value="1"/>
</dbReference>
<accession>A0A7C2NXI4</accession>
<name>A0A7C2NXI4_9PLAN</name>
<evidence type="ECO:0000313" key="3">
    <source>
        <dbReference type="EMBL" id="HEN15691.1"/>
    </source>
</evidence>
<comment type="caution">
    <text evidence="3">The sequence shown here is derived from an EMBL/GenBank/DDBJ whole genome shotgun (WGS) entry which is preliminary data.</text>
</comment>
<feature type="compositionally biased region" description="Basic and acidic residues" evidence="1">
    <location>
        <begin position="411"/>
        <end position="427"/>
    </location>
</feature>
<dbReference type="Gene3D" id="1.50.10.20">
    <property type="match status" value="1"/>
</dbReference>
<feature type="region of interest" description="Disordered" evidence="1">
    <location>
        <begin position="402"/>
        <end position="427"/>
    </location>
</feature>
<protein>
    <recommendedName>
        <fullName evidence="4">Pectic acid lyase</fullName>
    </recommendedName>
</protein>
<dbReference type="Pfam" id="PF09492">
    <property type="entry name" value="Pec_lyase"/>
    <property type="match status" value="1"/>
</dbReference>
<evidence type="ECO:0000256" key="1">
    <source>
        <dbReference type="SAM" id="MobiDB-lite"/>
    </source>
</evidence>
<dbReference type="AlphaFoldDB" id="A0A7C2NXI4"/>
<sequence>MKLHVLLAVALLCTSSVTRAAEGDLPRAAASALHRGVAFFHQKVAKHGGYVYLYSADLTKSEGEGKTGPDTIWVQPPGTPAVGSALVEAYQRTGDAACLAAAKDAGEALIRGQLRSGGWTNSIEFAPEDRARMAYRVDQPLPKKRQRNVSTFDDDKTPAALRFLMQLDQALGFKDERVREATQFALDSVLKVQFPNGAWAQGFEEVPDPAKHPVLKASYPDDWPRKYPGGDYWWFYTFNDNNISRTIETLLLADDIYDDPRYRAAALKAGDFILLAQMPDPQPAWAQQYNFEMHPVWARKFEPPAISGGESQQLLGTLMDLYIESGDRKYLEPIPRVLAYLKRSELPDGRLARFYELKTNKPLYFVRNTYELSYSDADLPTHYGFQVSSNLDRLQRRYDEVSTWTPQQVQAERDKQPRPDKASSLEKRAREIIAAQDDRGAWVEDGRLKYHGKGDDTTRVISSATFIKNLDTLGRYLAAVKSGR</sequence>
<feature type="chain" id="PRO_5027694641" description="Pectic acid lyase" evidence="2">
    <location>
        <begin position="21"/>
        <end position="484"/>
    </location>
</feature>
<proteinExistence type="predicted"/>